<evidence type="ECO:0000313" key="4">
    <source>
        <dbReference type="EMBL" id="CAJ0577483.1"/>
    </source>
</evidence>
<reference evidence="4" key="1">
    <citation type="submission" date="2023-06" db="EMBL/GenBank/DDBJ databases">
        <authorList>
            <person name="Delattre M."/>
        </authorList>
    </citation>
    <scope>NUCLEOTIDE SEQUENCE</scope>
    <source>
        <strain evidence="4">AF72</strain>
    </source>
</reference>
<dbReference type="PROSITE" id="PS51767">
    <property type="entry name" value="PEPTIDASE_A1"/>
    <property type="match status" value="1"/>
</dbReference>
<dbReference type="InterPro" id="IPR001461">
    <property type="entry name" value="Aspartic_peptidase_A1"/>
</dbReference>
<dbReference type="CDD" id="cd05471">
    <property type="entry name" value="pepsin_like"/>
    <property type="match status" value="1"/>
</dbReference>
<dbReference type="Gene3D" id="2.40.70.10">
    <property type="entry name" value="Acid Proteases"/>
    <property type="match status" value="2"/>
</dbReference>
<proteinExistence type="inferred from homology"/>
<accession>A0AA36D0U3</accession>
<dbReference type="AlphaFoldDB" id="A0AA36D0U3"/>
<evidence type="ECO:0000259" key="3">
    <source>
        <dbReference type="PROSITE" id="PS51767"/>
    </source>
</evidence>
<dbReference type="InterPro" id="IPR021109">
    <property type="entry name" value="Peptidase_aspartic_dom_sf"/>
</dbReference>
<keyword evidence="5" id="KW-1185">Reference proteome</keyword>
<dbReference type="Proteomes" id="UP001177023">
    <property type="component" value="Unassembled WGS sequence"/>
</dbReference>
<evidence type="ECO:0000313" key="5">
    <source>
        <dbReference type="Proteomes" id="UP001177023"/>
    </source>
</evidence>
<dbReference type="Pfam" id="PF00026">
    <property type="entry name" value="Asp"/>
    <property type="match status" value="1"/>
</dbReference>
<feature type="non-terminal residue" evidence="4">
    <location>
        <position position="1"/>
    </location>
</feature>
<keyword evidence="2" id="KW-0732">Signal</keyword>
<protein>
    <recommendedName>
        <fullName evidence="3">Peptidase A1 domain-containing protein</fullName>
    </recommendedName>
</protein>
<dbReference type="SUPFAM" id="SSF50630">
    <property type="entry name" value="Acid proteases"/>
    <property type="match status" value="1"/>
</dbReference>
<sequence length="409" mass="46015">MWTKLLFILGPLASVQALTIRPRGPLREDVHRFLRRRYQDNDPEPKPTADFLIGNGQRVELSLDLTTRDTWIVDKNCGTELCDMGTIGFDATQSVTFRNSTLPFHGTFYDELNGVHAVAGFAVIDQMQLSTYPQNDRTWRSVFAVVNARDTNSTMGNWPYYGAVGLAPGDGDLLDPVLPHLLQGYSDQVLTVWMHDQDGYQFFGGFFPGSYEFDWTQNCDNTTYFTTPVTEPTTWRFAVNGVNVGTYTRKQTEQAEINAQSMLTGVPPLVYNAIVSLTGAKPGNSNLLNIDCRKIDYPDITITIGKQNITASQDVYVSRDMENGDQVCRLLFYATQSSGFAPAWKLSYLWQVSKTIAVSPFQVLSNVLPLQHEPSLRRILAANVVTQSRKYCRATRTVNIYQCYKCQAK</sequence>
<comment type="similarity">
    <text evidence="1">Belongs to the peptidase A1 family.</text>
</comment>
<dbReference type="GO" id="GO:0005764">
    <property type="term" value="C:lysosome"/>
    <property type="evidence" value="ECO:0007669"/>
    <property type="project" value="TreeGrafter"/>
</dbReference>
<feature type="signal peptide" evidence="2">
    <location>
        <begin position="1"/>
        <end position="17"/>
    </location>
</feature>
<evidence type="ECO:0000256" key="1">
    <source>
        <dbReference type="ARBA" id="ARBA00007447"/>
    </source>
</evidence>
<dbReference type="GO" id="GO:0006508">
    <property type="term" value="P:proteolysis"/>
    <property type="evidence" value="ECO:0007669"/>
    <property type="project" value="InterPro"/>
</dbReference>
<organism evidence="4 5">
    <name type="scientific">Mesorhabditis spiculigera</name>
    <dbReference type="NCBI Taxonomy" id="96644"/>
    <lineage>
        <taxon>Eukaryota</taxon>
        <taxon>Metazoa</taxon>
        <taxon>Ecdysozoa</taxon>
        <taxon>Nematoda</taxon>
        <taxon>Chromadorea</taxon>
        <taxon>Rhabditida</taxon>
        <taxon>Rhabditina</taxon>
        <taxon>Rhabditomorpha</taxon>
        <taxon>Rhabditoidea</taxon>
        <taxon>Rhabditidae</taxon>
        <taxon>Mesorhabditinae</taxon>
        <taxon>Mesorhabditis</taxon>
    </lineage>
</organism>
<name>A0AA36D0U3_9BILA</name>
<comment type="caution">
    <text evidence="4">The sequence shown here is derived from an EMBL/GenBank/DDBJ whole genome shotgun (WGS) entry which is preliminary data.</text>
</comment>
<feature type="chain" id="PRO_5041379879" description="Peptidase A1 domain-containing protein" evidence="2">
    <location>
        <begin position="18"/>
        <end position="409"/>
    </location>
</feature>
<dbReference type="InterPro" id="IPR033121">
    <property type="entry name" value="PEPTIDASE_A1"/>
</dbReference>
<gene>
    <name evidence="4" type="ORF">MSPICULIGERA_LOCUS15755</name>
</gene>
<dbReference type="PANTHER" id="PTHR47966">
    <property type="entry name" value="BETA-SITE APP-CLEAVING ENZYME, ISOFORM A-RELATED"/>
    <property type="match status" value="1"/>
</dbReference>
<feature type="domain" description="Peptidase A1" evidence="3">
    <location>
        <begin position="47"/>
        <end position="359"/>
    </location>
</feature>
<dbReference type="PANTHER" id="PTHR47966:SF8">
    <property type="entry name" value="ASPARTIC PROTEASE 1-RELATED"/>
    <property type="match status" value="1"/>
</dbReference>
<dbReference type="GO" id="GO:0004190">
    <property type="term" value="F:aspartic-type endopeptidase activity"/>
    <property type="evidence" value="ECO:0007669"/>
    <property type="project" value="InterPro"/>
</dbReference>
<dbReference type="EMBL" id="CATQJA010002651">
    <property type="protein sequence ID" value="CAJ0577483.1"/>
    <property type="molecule type" value="Genomic_DNA"/>
</dbReference>
<dbReference type="InterPro" id="IPR034164">
    <property type="entry name" value="Pepsin-like_dom"/>
</dbReference>
<evidence type="ECO:0000256" key="2">
    <source>
        <dbReference type="SAM" id="SignalP"/>
    </source>
</evidence>